<dbReference type="EMBL" id="JACNJH010000134">
    <property type="protein sequence ID" value="MBC8361499.1"/>
    <property type="molecule type" value="Genomic_DNA"/>
</dbReference>
<evidence type="ECO:0000256" key="3">
    <source>
        <dbReference type="ARBA" id="ARBA00022692"/>
    </source>
</evidence>
<gene>
    <name evidence="9" type="ORF">H8E23_08885</name>
</gene>
<dbReference type="SUPFAM" id="SSF52833">
    <property type="entry name" value="Thioredoxin-like"/>
    <property type="match status" value="1"/>
</dbReference>
<evidence type="ECO:0000256" key="4">
    <source>
        <dbReference type="ARBA" id="ARBA00022748"/>
    </source>
</evidence>
<dbReference type="PANTHER" id="PTHR32234">
    <property type="entry name" value="THIOL:DISULFIDE INTERCHANGE PROTEIN DSBD"/>
    <property type="match status" value="1"/>
</dbReference>
<dbReference type="GO" id="GO:0005886">
    <property type="term" value="C:plasma membrane"/>
    <property type="evidence" value="ECO:0007669"/>
    <property type="project" value="UniProtKB-SubCell"/>
</dbReference>
<evidence type="ECO:0000256" key="6">
    <source>
        <dbReference type="ARBA" id="ARBA00023136"/>
    </source>
</evidence>
<dbReference type="GO" id="GO:0015035">
    <property type="term" value="F:protein-disulfide reductase activity"/>
    <property type="evidence" value="ECO:0007669"/>
    <property type="project" value="TreeGrafter"/>
</dbReference>
<keyword evidence="5 7" id="KW-1133">Transmembrane helix</keyword>
<feature type="transmembrane region" description="Helical" evidence="7">
    <location>
        <begin position="267"/>
        <end position="284"/>
    </location>
</feature>
<proteinExistence type="predicted"/>
<feature type="transmembrane region" description="Helical" evidence="7">
    <location>
        <begin position="296"/>
        <end position="318"/>
    </location>
</feature>
<feature type="domain" description="Thioredoxin" evidence="8">
    <location>
        <begin position="297"/>
        <end position="440"/>
    </location>
</feature>
<feature type="transmembrane region" description="Helical" evidence="7">
    <location>
        <begin position="244"/>
        <end position="261"/>
    </location>
</feature>
<dbReference type="InterPro" id="IPR003834">
    <property type="entry name" value="Cyt_c_assmbl_TM_dom"/>
</dbReference>
<dbReference type="GO" id="GO:0017004">
    <property type="term" value="P:cytochrome complex assembly"/>
    <property type="evidence" value="ECO:0007669"/>
    <property type="project" value="UniProtKB-KW"/>
</dbReference>
<feature type="transmembrane region" description="Helical" evidence="7">
    <location>
        <begin position="169"/>
        <end position="195"/>
    </location>
</feature>
<dbReference type="AlphaFoldDB" id="A0A8J6NNF7"/>
<evidence type="ECO:0000313" key="10">
    <source>
        <dbReference type="Proteomes" id="UP000603434"/>
    </source>
</evidence>
<protein>
    <submittedName>
        <fullName evidence="9">Thioredoxin family protein</fullName>
    </submittedName>
</protein>
<keyword evidence="6 7" id="KW-0472">Membrane</keyword>
<dbReference type="PANTHER" id="PTHR32234:SF0">
    <property type="entry name" value="THIOL:DISULFIDE INTERCHANGE PROTEIN DSBD"/>
    <property type="match status" value="1"/>
</dbReference>
<dbReference type="Pfam" id="PF02683">
    <property type="entry name" value="DsbD_TM"/>
    <property type="match status" value="1"/>
</dbReference>
<sequence>GLGYKNAYRDPLGYPEWQAKGLPVESTPAGLSGMTQEPKTPGPLYGWAMIWTLLGIFAGGAALNLTPCVYPLIPITVSYFGGRSAKGRLIGHGLCYIAGLSITNSVLGVVAALTGGLMGAMLQNPLVLAAVAAILIFFATSLFGFWELRLPSGLTQAASKSYTGYLGTLFMGLTMGVVAAPCIGPFVLGLLTWVGSMGSPWLGFIIFFTLSLGLGFPLFFLAVFSGQINKLPRSGEWMLWVRKLMGWVLVGMAAYFIRPILPKTAGVLFLAAVALAAGLHLGWIDRTKASFRAFEWIRTGVVIVSVIIATILTGSWIMQGPGVTWQPYSDELLTEAKKLKKPVIIDFYADWCSPCRELEDITFHDPEIVKQARQEFIMIKVDLTRGGNPDHERRLNQYGVKGVPTVVFLHGDGKEQQDLRLVDFLPPDRFLIRMAEANKRR</sequence>
<comment type="caution">
    <text evidence="9">The sequence shown here is derived from an EMBL/GenBank/DDBJ whole genome shotgun (WGS) entry which is preliminary data.</text>
</comment>
<dbReference type="Pfam" id="PF13899">
    <property type="entry name" value="Thioredoxin_7"/>
    <property type="match status" value="1"/>
</dbReference>
<organism evidence="9 10">
    <name type="scientific">Candidatus Desulfatibia profunda</name>
    <dbReference type="NCBI Taxonomy" id="2841695"/>
    <lineage>
        <taxon>Bacteria</taxon>
        <taxon>Pseudomonadati</taxon>
        <taxon>Thermodesulfobacteriota</taxon>
        <taxon>Desulfobacteria</taxon>
        <taxon>Desulfobacterales</taxon>
        <taxon>Desulfobacterales incertae sedis</taxon>
        <taxon>Candidatus Desulfatibia</taxon>
    </lineage>
</organism>
<evidence type="ECO:0000259" key="8">
    <source>
        <dbReference type="PROSITE" id="PS51352"/>
    </source>
</evidence>
<evidence type="ECO:0000256" key="5">
    <source>
        <dbReference type="ARBA" id="ARBA00022989"/>
    </source>
</evidence>
<feature type="transmembrane region" description="Helical" evidence="7">
    <location>
        <begin position="126"/>
        <end position="148"/>
    </location>
</feature>
<keyword evidence="2" id="KW-1003">Cell membrane</keyword>
<evidence type="ECO:0000256" key="2">
    <source>
        <dbReference type="ARBA" id="ARBA00022475"/>
    </source>
</evidence>
<name>A0A8J6NNF7_9BACT</name>
<comment type="subcellular location">
    <subcellularLocation>
        <location evidence="1">Cell membrane</location>
        <topology evidence="1">Multi-pass membrane protein</topology>
    </subcellularLocation>
</comment>
<feature type="transmembrane region" description="Helical" evidence="7">
    <location>
        <begin position="94"/>
        <end position="120"/>
    </location>
</feature>
<feature type="transmembrane region" description="Helical" evidence="7">
    <location>
        <begin position="44"/>
        <end position="73"/>
    </location>
</feature>
<feature type="transmembrane region" description="Helical" evidence="7">
    <location>
        <begin position="201"/>
        <end position="224"/>
    </location>
</feature>
<dbReference type="GO" id="GO:0045454">
    <property type="term" value="P:cell redox homeostasis"/>
    <property type="evidence" value="ECO:0007669"/>
    <property type="project" value="TreeGrafter"/>
</dbReference>
<evidence type="ECO:0000256" key="7">
    <source>
        <dbReference type="SAM" id="Phobius"/>
    </source>
</evidence>
<evidence type="ECO:0000313" key="9">
    <source>
        <dbReference type="EMBL" id="MBC8361499.1"/>
    </source>
</evidence>
<dbReference type="InterPro" id="IPR013766">
    <property type="entry name" value="Thioredoxin_domain"/>
</dbReference>
<keyword evidence="3 7" id="KW-0812">Transmembrane</keyword>
<keyword evidence="4" id="KW-0201">Cytochrome c-type biogenesis</keyword>
<dbReference type="InterPro" id="IPR036249">
    <property type="entry name" value="Thioredoxin-like_sf"/>
</dbReference>
<accession>A0A8J6NNF7</accession>
<dbReference type="InterPro" id="IPR035671">
    <property type="entry name" value="DsbD_gamma"/>
</dbReference>
<dbReference type="CDD" id="cd02953">
    <property type="entry name" value="DsbDgamma"/>
    <property type="match status" value="1"/>
</dbReference>
<dbReference type="Proteomes" id="UP000603434">
    <property type="component" value="Unassembled WGS sequence"/>
</dbReference>
<evidence type="ECO:0000256" key="1">
    <source>
        <dbReference type="ARBA" id="ARBA00004651"/>
    </source>
</evidence>
<reference evidence="9 10" key="1">
    <citation type="submission" date="2020-08" db="EMBL/GenBank/DDBJ databases">
        <title>Bridging the membrane lipid divide: bacteria of the FCB group superphylum have the potential to synthesize archaeal ether lipids.</title>
        <authorList>
            <person name="Villanueva L."/>
            <person name="Von Meijenfeldt F.A.B."/>
            <person name="Westbye A.B."/>
            <person name="Yadav S."/>
            <person name="Hopmans E.C."/>
            <person name="Dutilh B.E."/>
            <person name="Sinninghe Damste J.S."/>
        </authorList>
    </citation>
    <scope>NUCLEOTIDE SEQUENCE [LARGE SCALE GENOMIC DNA]</scope>
    <source>
        <strain evidence="9">NIOZ-UU30</strain>
    </source>
</reference>
<dbReference type="PROSITE" id="PS51352">
    <property type="entry name" value="THIOREDOXIN_2"/>
    <property type="match status" value="1"/>
</dbReference>
<feature type="non-terminal residue" evidence="9">
    <location>
        <position position="1"/>
    </location>
</feature>
<dbReference type="Gene3D" id="3.40.30.10">
    <property type="entry name" value="Glutaredoxin"/>
    <property type="match status" value="1"/>
</dbReference>